<dbReference type="Proteomes" id="UP000692954">
    <property type="component" value="Unassembled WGS sequence"/>
</dbReference>
<keyword evidence="3" id="KW-1185">Reference proteome</keyword>
<sequence>MDNKNIFLDLGENDLLTIKKTENEEVVSQFNQKTEQITSFGKKIIKGQQFWKEFYKQELIKSKKKHPQATHNELTSFISKKWKRKKQNKKLINKLKLKIKHENTTDITISSNNNDEIANIHQEEQKDEIIQKLKIQTFKLIYLDNICELKGETILEAIQNNMQLIYINKSNEINNQEQIFDLNQQKITQNNQEIPEITEAQKQPQQDSEDEPLNDEEDTNFQIKNKIMNYL</sequence>
<protein>
    <submittedName>
        <fullName evidence="2">Uncharacterized protein</fullName>
    </submittedName>
</protein>
<dbReference type="AlphaFoldDB" id="A0A8S1PAV9"/>
<evidence type="ECO:0000256" key="1">
    <source>
        <dbReference type="SAM" id="MobiDB-lite"/>
    </source>
</evidence>
<evidence type="ECO:0000313" key="3">
    <source>
        <dbReference type="Proteomes" id="UP000692954"/>
    </source>
</evidence>
<dbReference type="EMBL" id="CAJJDN010000073">
    <property type="protein sequence ID" value="CAD8100230.1"/>
    <property type="molecule type" value="Genomic_DNA"/>
</dbReference>
<proteinExistence type="predicted"/>
<accession>A0A8S1PAV9</accession>
<dbReference type="OrthoDB" id="306422at2759"/>
<feature type="compositionally biased region" description="Acidic residues" evidence="1">
    <location>
        <begin position="207"/>
        <end position="219"/>
    </location>
</feature>
<comment type="caution">
    <text evidence="2">The sequence shown here is derived from an EMBL/GenBank/DDBJ whole genome shotgun (WGS) entry which is preliminary data.</text>
</comment>
<evidence type="ECO:0000313" key="2">
    <source>
        <dbReference type="EMBL" id="CAD8100230.1"/>
    </source>
</evidence>
<reference evidence="2" key="1">
    <citation type="submission" date="2021-01" db="EMBL/GenBank/DDBJ databases">
        <authorList>
            <consortium name="Genoscope - CEA"/>
            <person name="William W."/>
        </authorList>
    </citation>
    <scope>NUCLEOTIDE SEQUENCE</scope>
</reference>
<feature type="region of interest" description="Disordered" evidence="1">
    <location>
        <begin position="199"/>
        <end position="221"/>
    </location>
</feature>
<name>A0A8S1PAV9_9CILI</name>
<gene>
    <name evidence="2" type="ORF">PSON_ATCC_30995.1.T0730142</name>
</gene>
<organism evidence="2 3">
    <name type="scientific">Paramecium sonneborni</name>
    <dbReference type="NCBI Taxonomy" id="65129"/>
    <lineage>
        <taxon>Eukaryota</taxon>
        <taxon>Sar</taxon>
        <taxon>Alveolata</taxon>
        <taxon>Ciliophora</taxon>
        <taxon>Intramacronucleata</taxon>
        <taxon>Oligohymenophorea</taxon>
        <taxon>Peniculida</taxon>
        <taxon>Parameciidae</taxon>
        <taxon>Paramecium</taxon>
    </lineage>
</organism>